<reference evidence="1" key="2">
    <citation type="submission" date="2025-09" db="UniProtKB">
        <authorList>
            <consortium name="Ensembl"/>
        </authorList>
    </citation>
    <scope>IDENTIFICATION</scope>
</reference>
<organism evidence="1 2">
    <name type="scientific">Mastacembelus armatus</name>
    <name type="common">zig-zag eel</name>
    <dbReference type="NCBI Taxonomy" id="205130"/>
    <lineage>
        <taxon>Eukaryota</taxon>
        <taxon>Metazoa</taxon>
        <taxon>Chordata</taxon>
        <taxon>Craniata</taxon>
        <taxon>Vertebrata</taxon>
        <taxon>Euteleostomi</taxon>
        <taxon>Actinopterygii</taxon>
        <taxon>Neopterygii</taxon>
        <taxon>Teleostei</taxon>
        <taxon>Neoteleostei</taxon>
        <taxon>Acanthomorphata</taxon>
        <taxon>Anabantaria</taxon>
        <taxon>Synbranchiformes</taxon>
        <taxon>Mastacembelidae</taxon>
        <taxon>Mastacembelus</taxon>
    </lineage>
</organism>
<keyword evidence="2" id="KW-1185">Reference proteome</keyword>
<accession>A0A3Q3NHL8</accession>
<dbReference type="Ensembl" id="ENSMAMT00000033020.2">
    <property type="protein sequence ID" value="ENSMAMP00000032184.2"/>
    <property type="gene ID" value="ENSMAMG00000021645.2"/>
</dbReference>
<dbReference type="InParanoid" id="A0A3Q3NHL8"/>
<evidence type="ECO:0000313" key="1">
    <source>
        <dbReference type="Ensembl" id="ENSMAMP00000032184.2"/>
    </source>
</evidence>
<dbReference type="Proteomes" id="UP000261640">
    <property type="component" value="Unplaced"/>
</dbReference>
<evidence type="ECO:0000313" key="2">
    <source>
        <dbReference type="Proteomes" id="UP000261640"/>
    </source>
</evidence>
<protein>
    <submittedName>
        <fullName evidence="1">Uncharacterized protein</fullName>
    </submittedName>
</protein>
<proteinExistence type="predicted"/>
<dbReference type="AlphaFoldDB" id="A0A3Q3NHL8"/>
<name>A0A3Q3NHL8_9TELE</name>
<reference evidence="1" key="1">
    <citation type="submission" date="2025-08" db="UniProtKB">
        <authorList>
            <consortium name="Ensembl"/>
        </authorList>
    </citation>
    <scope>IDENTIFICATION</scope>
</reference>
<sequence length="76" mass="8979">MQCSFFIHLVSKENNLHVDDLSLKKRASFHSNLLHHTRKIQWIRPCTPELSIIVEMYCLRLHNSSSLSRPVLRSHE</sequence>